<proteinExistence type="predicted"/>
<dbReference type="EMBL" id="CAMXCT030000508">
    <property type="protein sequence ID" value="CAL4767027.1"/>
    <property type="molecule type" value="Genomic_DNA"/>
</dbReference>
<protein>
    <submittedName>
        <fullName evidence="3">Autophagy-related protein 18a</fullName>
    </submittedName>
</protein>
<keyword evidence="4" id="KW-1185">Reference proteome</keyword>
<dbReference type="EMBL" id="CAMXCT010000508">
    <property type="protein sequence ID" value="CAI3979715.1"/>
    <property type="molecule type" value="Genomic_DNA"/>
</dbReference>
<evidence type="ECO:0000313" key="4">
    <source>
        <dbReference type="Proteomes" id="UP001152797"/>
    </source>
</evidence>
<dbReference type="AlphaFoldDB" id="A0A9P1FMD9"/>
<dbReference type="EMBL" id="CAMXCT020000508">
    <property type="protein sequence ID" value="CAL1133090.1"/>
    <property type="molecule type" value="Genomic_DNA"/>
</dbReference>
<dbReference type="OrthoDB" id="440653at2759"/>
<sequence>MILAQQNPALISRTNCESTTVCTTYISKSVLACEHTAVMWQMLVASFVWGILVCAAKECEEAWMLQTSERLLAPLGAKGPSLQVKVEANPTMAAEGGSQGPHIHTFHAEHYLVQNQGSFSFWHLSGLNAEASKKVPVNVQIFAHYSGHNSYLNGLLVVNSDEGRQPTALEMTSEDCRWRARIGSDWHYVDGPEHLSAFRLAGDRQLRVEMLTQKEVLKVAHLYTMCKPGHHINVKVIMFSQEHVSLVQGQLSRRHATKPTVAMVSDIEQRVRDQEFLMNKSWTELGGTFGASAYLNQVNEYPSAFLKSCSAEDETKARRTCSKFLGQQDPRPDPKEIMFKEHFAQFQRIFQDCIFDVCLGGGEIAAELAAEYVRTPFGDRSAK</sequence>
<organism evidence="1">
    <name type="scientific">Cladocopium goreaui</name>
    <dbReference type="NCBI Taxonomy" id="2562237"/>
    <lineage>
        <taxon>Eukaryota</taxon>
        <taxon>Sar</taxon>
        <taxon>Alveolata</taxon>
        <taxon>Dinophyceae</taxon>
        <taxon>Suessiales</taxon>
        <taxon>Symbiodiniaceae</taxon>
        <taxon>Cladocopium</taxon>
    </lineage>
</organism>
<reference evidence="2" key="2">
    <citation type="submission" date="2024-04" db="EMBL/GenBank/DDBJ databases">
        <authorList>
            <person name="Chen Y."/>
            <person name="Shah S."/>
            <person name="Dougan E. K."/>
            <person name="Thang M."/>
            <person name="Chan C."/>
        </authorList>
    </citation>
    <scope>NUCLEOTIDE SEQUENCE [LARGE SCALE GENOMIC DNA]</scope>
</reference>
<gene>
    <name evidence="1" type="ORF">C1SCF055_LOCUS7649</name>
</gene>
<evidence type="ECO:0000313" key="2">
    <source>
        <dbReference type="EMBL" id="CAL1133090.1"/>
    </source>
</evidence>
<name>A0A9P1FMD9_9DINO</name>
<accession>A0A9P1FMD9</accession>
<reference evidence="1" key="1">
    <citation type="submission" date="2022-10" db="EMBL/GenBank/DDBJ databases">
        <authorList>
            <person name="Chen Y."/>
            <person name="Dougan E. K."/>
            <person name="Chan C."/>
            <person name="Rhodes N."/>
            <person name="Thang M."/>
        </authorList>
    </citation>
    <scope>NUCLEOTIDE SEQUENCE</scope>
</reference>
<evidence type="ECO:0000313" key="1">
    <source>
        <dbReference type="EMBL" id="CAI3979715.1"/>
    </source>
</evidence>
<evidence type="ECO:0000313" key="3">
    <source>
        <dbReference type="EMBL" id="CAL4767027.1"/>
    </source>
</evidence>
<dbReference type="Proteomes" id="UP001152797">
    <property type="component" value="Unassembled WGS sequence"/>
</dbReference>
<comment type="caution">
    <text evidence="1">The sequence shown here is derived from an EMBL/GenBank/DDBJ whole genome shotgun (WGS) entry which is preliminary data.</text>
</comment>